<keyword evidence="1" id="KW-0812">Transmembrane</keyword>
<keyword evidence="3" id="KW-1185">Reference proteome</keyword>
<sequence>MRDGFESRESWPFECLRCLYVWEEDYLVRHVTDDHGNEVEVWLSAGVTVQPPWSGMACPACGAYRLTSFPAHYLSRHPELTAAPDPAPLARAPVVPAGDAEPSMTAPVVRVPLPRRMLIALGVPVIAFAGYEFYRYVLAPVGHH</sequence>
<keyword evidence="1" id="KW-0472">Membrane</keyword>
<evidence type="ECO:0008006" key="4">
    <source>
        <dbReference type="Google" id="ProtNLM"/>
    </source>
</evidence>
<evidence type="ECO:0000256" key="1">
    <source>
        <dbReference type="SAM" id="Phobius"/>
    </source>
</evidence>
<name>A0A2T0MKN1_9ACTN</name>
<evidence type="ECO:0000313" key="2">
    <source>
        <dbReference type="EMBL" id="PRX58180.1"/>
    </source>
</evidence>
<dbReference type="AlphaFoldDB" id="A0A2T0MKN1"/>
<dbReference type="OrthoDB" id="3872345at2"/>
<organism evidence="2 3">
    <name type="scientific">Nonomuraea fuscirosea</name>
    <dbReference type="NCBI Taxonomy" id="1291556"/>
    <lineage>
        <taxon>Bacteria</taxon>
        <taxon>Bacillati</taxon>
        <taxon>Actinomycetota</taxon>
        <taxon>Actinomycetes</taxon>
        <taxon>Streptosporangiales</taxon>
        <taxon>Streptosporangiaceae</taxon>
        <taxon>Nonomuraea</taxon>
    </lineage>
</organism>
<comment type="caution">
    <text evidence="2">The sequence shown here is derived from an EMBL/GenBank/DDBJ whole genome shotgun (WGS) entry which is preliminary data.</text>
</comment>
<feature type="transmembrane region" description="Helical" evidence="1">
    <location>
        <begin position="117"/>
        <end position="134"/>
    </location>
</feature>
<reference evidence="2 3" key="1">
    <citation type="submission" date="2018-03" db="EMBL/GenBank/DDBJ databases">
        <title>Genomic Encyclopedia of Type Strains, Phase III (KMG-III): the genomes of soil and plant-associated and newly described type strains.</title>
        <authorList>
            <person name="Whitman W."/>
        </authorList>
    </citation>
    <scope>NUCLEOTIDE SEQUENCE [LARGE SCALE GENOMIC DNA]</scope>
    <source>
        <strain evidence="2 3">CGMCC 4.7104</strain>
    </source>
</reference>
<evidence type="ECO:0000313" key="3">
    <source>
        <dbReference type="Proteomes" id="UP000238312"/>
    </source>
</evidence>
<gene>
    <name evidence="2" type="ORF">B0I32_124168</name>
</gene>
<dbReference type="RefSeq" id="WP_106249735.1">
    <property type="nucleotide sequence ID" value="NZ_JBFAIB010000021.1"/>
</dbReference>
<dbReference type="Proteomes" id="UP000238312">
    <property type="component" value="Unassembled WGS sequence"/>
</dbReference>
<protein>
    <recommendedName>
        <fullName evidence="4">C2H2-type domain-containing protein</fullName>
    </recommendedName>
</protein>
<dbReference type="EMBL" id="PVNG01000024">
    <property type="protein sequence ID" value="PRX58180.1"/>
    <property type="molecule type" value="Genomic_DNA"/>
</dbReference>
<accession>A0A2T0MKN1</accession>
<keyword evidence="1" id="KW-1133">Transmembrane helix</keyword>
<proteinExistence type="predicted"/>